<feature type="transmembrane region" description="Helical" evidence="1">
    <location>
        <begin position="21"/>
        <end position="39"/>
    </location>
</feature>
<name>C8Z8L8_YEAS8</name>
<dbReference type="Proteomes" id="UP000000286">
    <property type="component" value="Chromosome VII"/>
</dbReference>
<accession>C8Z8L8</accession>
<dbReference type="HOGENOM" id="CLU_2160374_0_0_1"/>
<organism evidence="2 3">
    <name type="scientific">Saccharomyces cerevisiae (strain Lalvin EC1118 / Prise de mousse)</name>
    <name type="common">Baker's yeast</name>
    <dbReference type="NCBI Taxonomy" id="643680"/>
    <lineage>
        <taxon>Eukaryota</taxon>
        <taxon>Fungi</taxon>
        <taxon>Dikarya</taxon>
        <taxon>Ascomycota</taxon>
        <taxon>Saccharomycotina</taxon>
        <taxon>Saccharomycetes</taxon>
        <taxon>Saccharomycetales</taxon>
        <taxon>Saccharomycetaceae</taxon>
        <taxon>Saccharomyces</taxon>
    </lineage>
</organism>
<reference evidence="2 3" key="1">
    <citation type="journal article" date="2009" name="Proc. Natl. Acad. Sci. U.S.A.">
        <title>Eukaryote-to-eukaryote gene transfer events revealed by the genome sequence of the wine yeast Saccharomyces cerevisiae EC1118.</title>
        <authorList>
            <person name="Novo M."/>
            <person name="Bigey F."/>
            <person name="Beyne E."/>
            <person name="Galeote V."/>
            <person name="Gavory F."/>
            <person name="Mallet S."/>
            <person name="Cambot B."/>
            <person name="Legras J.L."/>
            <person name="Wincker P."/>
            <person name="Casaregola S."/>
            <person name="Dequin S."/>
        </authorList>
    </citation>
    <scope>NUCLEOTIDE SEQUENCE [LARGE SCALE GENOMIC DNA]</scope>
    <source>
        <strain evidence="3">Lalvin EC1118 / Prise de mousse</strain>
    </source>
</reference>
<feature type="transmembrane region" description="Helical" evidence="1">
    <location>
        <begin position="94"/>
        <end position="110"/>
    </location>
</feature>
<keyword evidence="1" id="KW-0812">Transmembrane</keyword>
<evidence type="ECO:0000313" key="2">
    <source>
        <dbReference type="EMBL" id="CAY79734.1"/>
    </source>
</evidence>
<evidence type="ECO:0000256" key="1">
    <source>
        <dbReference type="SAM" id="Phobius"/>
    </source>
</evidence>
<proteinExistence type="predicted"/>
<dbReference type="AlphaFoldDB" id="C8Z8L8"/>
<evidence type="ECO:0000313" key="3">
    <source>
        <dbReference type="Proteomes" id="UP000000286"/>
    </source>
</evidence>
<protein>
    <submittedName>
        <fullName evidence="2">EC1118_1G1_2707p</fullName>
    </submittedName>
</protein>
<keyword evidence="1" id="KW-0472">Membrane</keyword>
<dbReference type="EMBL" id="FN393070">
    <property type="protein sequence ID" value="CAY79734.1"/>
    <property type="molecule type" value="Genomic_DNA"/>
</dbReference>
<gene>
    <name evidence="2" type="ORF">EC1118_1G1_2707g</name>
</gene>
<keyword evidence="1" id="KW-1133">Transmembrane helix</keyword>
<sequence length="111" mass="12210">MFAIICMNSLNCNRNGRISSRASLICLHTLSLVSFSFLANITCKSSSLTPAGIIESIPVVFTAVVSVLRCLIEEVLVTVSVVLFKISLGAIPKILRKVLVLYIILYYIILY</sequence>